<name>A0A5D3C7K7_CUCMM</name>
<organism evidence="2 3">
    <name type="scientific">Cucumis melo var. makuwa</name>
    <name type="common">Oriental melon</name>
    <dbReference type="NCBI Taxonomy" id="1194695"/>
    <lineage>
        <taxon>Eukaryota</taxon>
        <taxon>Viridiplantae</taxon>
        <taxon>Streptophyta</taxon>
        <taxon>Embryophyta</taxon>
        <taxon>Tracheophyta</taxon>
        <taxon>Spermatophyta</taxon>
        <taxon>Magnoliopsida</taxon>
        <taxon>eudicotyledons</taxon>
        <taxon>Gunneridae</taxon>
        <taxon>Pentapetalae</taxon>
        <taxon>rosids</taxon>
        <taxon>fabids</taxon>
        <taxon>Cucurbitales</taxon>
        <taxon>Cucurbitaceae</taxon>
        <taxon>Benincaseae</taxon>
        <taxon>Cucumis</taxon>
    </lineage>
</organism>
<sequence>MPSRVLHLQIPLECLKESYPSTRLISNVPLRVFRCTTYVHNHGPNPFKLTPWAQACDFTGYPLHQRGYKCFHLYSRKDFVSMDVTFLEDHPFFPVSHLQGESMTDSIDSHIDSKMNESDKSETIIPENIDEQGNVNTEVILDGKGSNDENKVSARVMQNEIREDRSENLSQLDPSLYLPIALRKGTRFCTKHFIANYLSFENLSPQFIAFTANLDSTVILKNIHIVLDCPEWNNVVMEEMRALEKNKTLEISGLPRSGST</sequence>
<evidence type="ECO:0000259" key="1">
    <source>
        <dbReference type="Pfam" id="PF25597"/>
    </source>
</evidence>
<dbReference type="GO" id="GO:0003964">
    <property type="term" value="F:RNA-directed DNA polymerase activity"/>
    <property type="evidence" value="ECO:0007669"/>
    <property type="project" value="UniProtKB-KW"/>
</dbReference>
<keyword evidence="2" id="KW-0695">RNA-directed DNA polymerase</keyword>
<keyword evidence="2" id="KW-0808">Transferase</keyword>
<evidence type="ECO:0000313" key="2">
    <source>
        <dbReference type="EMBL" id="TYK06339.1"/>
    </source>
</evidence>
<comment type="caution">
    <text evidence="2">The sequence shown here is derived from an EMBL/GenBank/DDBJ whole genome shotgun (WGS) entry which is preliminary data.</text>
</comment>
<keyword evidence="2" id="KW-0548">Nucleotidyltransferase</keyword>
<accession>A0A5D3C7K7</accession>
<dbReference type="Proteomes" id="UP000321947">
    <property type="component" value="Unassembled WGS sequence"/>
</dbReference>
<feature type="domain" description="Retroviral polymerase SH3-like" evidence="1">
    <location>
        <begin position="35"/>
        <end position="94"/>
    </location>
</feature>
<dbReference type="AlphaFoldDB" id="A0A5D3C7K7"/>
<dbReference type="Pfam" id="PF25597">
    <property type="entry name" value="SH3_retrovirus"/>
    <property type="match status" value="1"/>
</dbReference>
<gene>
    <name evidence="2" type="ORF">E5676_scaffold163G00090</name>
</gene>
<dbReference type="EMBL" id="SSTD01013547">
    <property type="protein sequence ID" value="TYK06339.1"/>
    <property type="molecule type" value="Genomic_DNA"/>
</dbReference>
<reference evidence="2 3" key="1">
    <citation type="submission" date="2019-08" db="EMBL/GenBank/DDBJ databases">
        <title>Draft genome sequences of two oriental melons (Cucumis melo L. var makuwa).</title>
        <authorList>
            <person name="Kwon S.-Y."/>
        </authorList>
    </citation>
    <scope>NUCLEOTIDE SEQUENCE [LARGE SCALE GENOMIC DNA]</scope>
    <source>
        <strain evidence="3">cv. Chang Bougi</strain>
        <tissue evidence="2">Leaf</tissue>
    </source>
</reference>
<proteinExistence type="predicted"/>
<dbReference type="InterPro" id="IPR057670">
    <property type="entry name" value="SH3_retrovirus"/>
</dbReference>
<protein>
    <submittedName>
        <fullName evidence="2">Reverse transcriptase</fullName>
    </submittedName>
</protein>
<evidence type="ECO:0000313" key="3">
    <source>
        <dbReference type="Proteomes" id="UP000321947"/>
    </source>
</evidence>